<comment type="function">
    <text evidence="3">Inhibits all the catalytic activities of DNA gyrase by preventing its interaction with DNA. Acts by binding directly to the C-terminal domain of GyrB, which probably disrupts DNA binding by the gyrase.</text>
</comment>
<proteinExistence type="inferred from homology"/>
<name>A0A0F5PXZ7_9HYPH</name>
<feature type="binding site" evidence="3">
    <location>
        <position position="10"/>
    </location>
    <ligand>
        <name>Zn(2+)</name>
        <dbReference type="ChEBI" id="CHEBI:29105"/>
    </ligand>
</feature>
<dbReference type="OrthoDB" id="9809663at2"/>
<comment type="subunit">
    <text evidence="3">Interacts with GyrB.</text>
</comment>
<dbReference type="PANTHER" id="PTHR36150:SF1">
    <property type="entry name" value="DNA GYRASE INHIBITOR YACG"/>
    <property type="match status" value="1"/>
</dbReference>
<gene>
    <name evidence="3" type="primary">yacG</name>
    <name evidence="6" type="ORF">SAMN04488059_103141</name>
    <name evidence="5" type="ORF">WH91_09515</name>
</gene>
<dbReference type="Proteomes" id="UP000033519">
    <property type="component" value="Unassembled WGS sequence"/>
</dbReference>
<dbReference type="EMBL" id="FOMB01000003">
    <property type="protein sequence ID" value="SFC24726.1"/>
    <property type="molecule type" value="Genomic_DNA"/>
</dbReference>
<evidence type="ECO:0000313" key="8">
    <source>
        <dbReference type="Proteomes" id="UP000182258"/>
    </source>
</evidence>
<evidence type="ECO:0000313" key="6">
    <source>
        <dbReference type="EMBL" id="SFC24726.1"/>
    </source>
</evidence>
<dbReference type="Proteomes" id="UP000182258">
    <property type="component" value="Unassembled WGS sequence"/>
</dbReference>
<evidence type="ECO:0000256" key="4">
    <source>
        <dbReference type="SAM" id="MobiDB-lite"/>
    </source>
</evidence>
<dbReference type="GO" id="GO:0008270">
    <property type="term" value="F:zinc ion binding"/>
    <property type="evidence" value="ECO:0007669"/>
    <property type="project" value="UniProtKB-UniRule"/>
</dbReference>
<comment type="similarity">
    <text evidence="3">Belongs to the DNA gyrase inhibitor YacG family.</text>
</comment>
<dbReference type="STRING" id="728005.SAMN04488059_103141"/>
<keyword evidence="7" id="KW-1185">Reference proteome</keyword>
<organism evidence="6 8">
    <name type="scientific">Devosia psychrophila</name>
    <dbReference type="NCBI Taxonomy" id="728005"/>
    <lineage>
        <taxon>Bacteria</taxon>
        <taxon>Pseudomonadati</taxon>
        <taxon>Pseudomonadota</taxon>
        <taxon>Alphaproteobacteria</taxon>
        <taxon>Hyphomicrobiales</taxon>
        <taxon>Devosiaceae</taxon>
        <taxon>Devosia</taxon>
    </lineage>
</organism>
<dbReference type="RefSeq" id="WP_046170752.1">
    <property type="nucleotide sequence ID" value="NZ_FOMB01000003.1"/>
</dbReference>
<evidence type="ECO:0000256" key="2">
    <source>
        <dbReference type="ARBA" id="ARBA00022833"/>
    </source>
</evidence>
<dbReference type="HAMAP" id="MF_00649">
    <property type="entry name" value="DNA_gyrase_inhibitor_YacG"/>
    <property type="match status" value="1"/>
</dbReference>
<reference evidence="6 8" key="2">
    <citation type="submission" date="2016-10" db="EMBL/GenBank/DDBJ databases">
        <authorList>
            <person name="de Groot N.N."/>
        </authorList>
    </citation>
    <scope>NUCLEOTIDE SEQUENCE [LARGE SCALE GENOMIC DNA]</scope>
    <source>
        <strain evidence="6 8">CGMCC 1.10210</strain>
    </source>
</reference>
<dbReference type="EMBL" id="LAPV01000093">
    <property type="protein sequence ID" value="KKC33266.1"/>
    <property type="molecule type" value="Genomic_DNA"/>
</dbReference>
<dbReference type="PANTHER" id="PTHR36150">
    <property type="entry name" value="DNA GYRASE INHIBITOR YACG"/>
    <property type="match status" value="1"/>
</dbReference>
<keyword evidence="2 3" id="KW-0862">Zinc</keyword>
<dbReference type="GO" id="GO:0008657">
    <property type="term" value="F:DNA topoisomerase type II (double strand cut, ATP-hydrolyzing) inhibitor activity"/>
    <property type="evidence" value="ECO:0007669"/>
    <property type="project" value="UniProtKB-UniRule"/>
</dbReference>
<dbReference type="Gene3D" id="3.30.50.10">
    <property type="entry name" value="Erythroid Transcription Factor GATA-1, subunit A"/>
    <property type="match status" value="1"/>
</dbReference>
<feature type="region of interest" description="Disordered" evidence="4">
    <location>
        <begin position="42"/>
        <end position="65"/>
    </location>
</feature>
<evidence type="ECO:0000313" key="7">
    <source>
        <dbReference type="Proteomes" id="UP000033519"/>
    </source>
</evidence>
<evidence type="ECO:0000256" key="1">
    <source>
        <dbReference type="ARBA" id="ARBA00022723"/>
    </source>
</evidence>
<reference evidence="5 7" key="1">
    <citation type="submission" date="2015-03" db="EMBL/GenBank/DDBJ databases">
        <authorList>
            <person name="Lepp D."/>
            <person name="Hassan Y.I."/>
            <person name="Li X.-Z."/>
            <person name="Zhou T."/>
        </authorList>
    </citation>
    <scope>NUCLEOTIDE SEQUENCE [LARGE SCALE GENOMIC DNA]</scope>
    <source>
        <strain evidence="5 7">Cr7-05</strain>
    </source>
</reference>
<comment type="cofactor">
    <cofactor evidence="3">
        <name>Zn(2+)</name>
        <dbReference type="ChEBI" id="CHEBI:29105"/>
    </cofactor>
    <text evidence="3">Binds 1 zinc ion.</text>
</comment>
<accession>A0A0F5PXZ7</accession>
<evidence type="ECO:0000313" key="5">
    <source>
        <dbReference type="EMBL" id="KKC33266.1"/>
    </source>
</evidence>
<dbReference type="PATRIC" id="fig|728005.3.peg.4627"/>
<dbReference type="InterPro" id="IPR005584">
    <property type="entry name" value="DNA_gyrase_inhibitor_YacG"/>
</dbReference>
<dbReference type="InterPro" id="IPR013088">
    <property type="entry name" value="Znf_NHR/GATA"/>
</dbReference>
<evidence type="ECO:0000256" key="3">
    <source>
        <dbReference type="HAMAP-Rule" id="MF_00649"/>
    </source>
</evidence>
<feature type="binding site" evidence="3">
    <location>
        <position position="7"/>
    </location>
    <ligand>
        <name>Zn(2+)</name>
        <dbReference type="ChEBI" id="CHEBI:29105"/>
    </ligand>
</feature>
<feature type="binding site" evidence="3">
    <location>
        <position position="22"/>
    </location>
    <ligand>
        <name>Zn(2+)</name>
        <dbReference type="ChEBI" id="CHEBI:29105"/>
    </ligand>
</feature>
<feature type="binding site" evidence="3">
    <location>
        <position position="26"/>
    </location>
    <ligand>
        <name>Zn(2+)</name>
        <dbReference type="ChEBI" id="CHEBI:29105"/>
    </ligand>
</feature>
<dbReference type="SUPFAM" id="SSF57716">
    <property type="entry name" value="Glucocorticoid receptor-like (DNA-binding domain)"/>
    <property type="match status" value="1"/>
</dbReference>
<sequence length="65" mass="7311">MATERKCPICKKAASEAFKPFCSKRCADVDLNRWLTGAYVIPARDDEPQSEGDNSIPDYDEDDNI</sequence>
<protein>
    <recommendedName>
        <fullName evidence="3">DNA gyrase inhibitor YacG</fullName>
    </recommendedName>
</protein>
<keyword evidence="1 3" id="KW-0479">Metal-binding</keyword>
<dbReference type="AlphaFoldDB" id="A0A0F5PXZ7"/>
<dbReference type="GO" id="GO:0006355">
    <property type="term" value="P:regulation of DNA-templated transcription"/>
    <property type="evidence" value="ECO:0007669"/>
    <property type="project" value="InterPro"/>
</dbReference>
<dbReference type="Pfam" id="PF03884">
    <property type="entry name" value="YacG"/>
    <property type="match status" value="1"/>
</dbReference>